<organism evidence="3 4">
    <name type="scientific">Actinidia rufa</name>
    <dbReference type="NCBI Taxonomy" id="165716"/>
    <lineage>
        <taxon>Eukaryota</taxon>
        <taxon>Viridiplantae</taxon>
        <taxon>Streptophyta</taxon>
        <taxon>Embryophyta</taxon>
        <taxon>Tracheophyta</taxon>
        <taxon>Spermatophyta</taxon>
        <taxon>Magnoliopsida</taxon>
        <taxon>eudicotyledons</taxon>
        <taxon>Gunneridae</taxon>
        <taxon>Pentapetalae</taxon>
        <taxon>asterids</taxon>
        <taxon>Ericales</taxon>
        <taxon>Actinidiaceae</taxon>
        <taxon>Actinidia</taxon>
    </lineage>
</organism>
<evidence type="ECO:0000256" key="1">
    <source>
        <dbReference type="SAM" id="MobiDB-lite"/>
    </source>
</evidence>
<dbReference type="CDD" id="cd23818">
    <property type="entry name" value="RWD_RNF25"/>
    <property type="match status" value="1"/>
</dbReference>
<sequence>MGHSSKKKKRGGGGGARRIKKDHNSHGGDINDLLTEEITALRAIFQEDCKVVSDSPPIIKIKLRPYSKDAGYEDLDVSALLSVRCLPGYPYKCPKLQITLENGLSKADAENLLSLLNDQASQQSNAPNLAGFAYIRIMDNYSMACNLGYANFPLVLPRYAY</sequence>
<dbReference type="Gene3D" id="3.10.110.10">
    <property type="entry name" value="Ubiquitin Conjugating Enzyme"/>
    <property type="match status" value="1"/>
</dbReference>
<keyword evidence="4" id="KW-1185">Reference proteome</keyword>
<dbReference type="PROSITE" id="PS50908">
    <property type="entry name" value="RWD"/>
    <property type="match status" value="1"/>
</dbReference>
<protein>
    <submittedName>
        <fullName evidence="3">Protein kinase family protein</fullName>
    </submittedName>
</protein>
<keyword evidence="3" id="KW-0808">Transferase</keyword>
<dbReference type="GO" id="GO:0051246">
    <property type="term" value="P:regulation of protein metabolic process"/>
    <property type="evidence" value="ECO:0007669"/>
    <property type="project" value="UniProtKB-ARBA"/>
</dbReference>
<evidence type="ECO:0000259" key="2">
    <source>
        <dbReference type="PROSITE" id="PS50908"/>
    </source>
</evidence>
<dbReference type="SMART" id="SM00591">
    <property type="entry name" value="RWD"/>
    <property type="match status" value="1"/>
</dbReference>
<accession>A0A7J0E881</accession>
<dbReference type="Pfam" id="PF05773">
    <property type="entry name" value="RWD"/>
    <property type="match status" value="1"/>
</dbReference>
<keyword evidence="3" id="KW-0418">Kinase</keyword>
<dbReference type="InterPro" id="IPR016135">
    <property type="entry name" value="UBQ-conjugating_enzyme/RWD"/>
</dbReference>
<feature type="domain" description="RWD" evidence="2">
    <location>
        <begin position="36"/>
        <end position="144"/>
    </location>
</feature>
<feature type="region of interest" description="Disordered" evidence="1">
    <location>
        <begin position="1"/>
        <end position="30"/>
    </location>
</feature>
<dbReference type="Proteomes" id="UP000585474">
    <property type="component" value="Unassembled WGS sequence"/>
</dbReference>
<gene>
    <name evidence="3" type="ORF">Acr_02g0008980</name>
</gene>
<dbReference type="GO" id="GO:0033554">
    <property type="term" value="P:cellular response to stress"/>
    <property type="evidence" value="ECO:0007669"/>
    <property type="project" value="UniProtKB-ARBA"/>
</dbReference>
<reference evidence="3 4" key="1">
    <citation type="submission" date="2019-07" db="EMBL/GenBank/DDBJ databases">
        <title>De Novo Assembly of kiwifruit Actinidia rufa.</title>
        <authorList>
            <person name="Sugita-Konishi S."/>
            <person name="Sato K."/>
            <person name="Mori E."/>
            <person name="Abe Y."/>
            <person name="Kisaki G."/>
            <person name="Hamano K."/>
            <person name="Suezawa K."/>
            <person name="Otani M."/>
            <person name="Fukuda T."/>
            <person name="Manabe T."/>
            <person name="Gomi K."/>
            <person name="Tabuchi M."/>
            <person name="Akimitsu K."/>
            <person name="Kataoka I."/>
        </authorList>
    </citation>
    <scope>NUCLEOTIDE SEQUENCE [LARGE SCALE GENOMIC DNA]</scope>
    <source>
        <strain evidence="4">cv. Fuchu</strain>
    </source>
</reference>
<evidence type="ECO:0000313" key="4">
    <source>
        <dbReference type="Proteomes" id="UP000585474"/>
    </source>
</evidence>
<dbReference type="GO" id="GO:0010468">
    <property type="term" value="P:regulation of gene expression"/>
    <property type="evidence" value="ECO:0007669"/>
    <property type="project" value="UniProtKB-ARBA"/>
</dbReference>
<dbReference type="InterPro" id="IPR040213">
    <property type="entry name" value="GIR2-like"/>
</dbReference>
<dbReference type="PANTHER" id="PTHR12292">
    <property type="entry name" value="RWD DOMAIN-CONTAINING PROTEIN"/>
    <property type="match status" value="1"/>
</dbReference>
<name>A0A7J0E881_9ERIC</name>
<dbReference type="InterPro" id="IPR006575">
    <property type="entry name" value="RWD_dom"/>
</dbReference>
<comment type="caution">
    <text evidence="3">The sequence shown here is derived from an EMBL/GenBank/DDBJ whole genome shotgun (WGS) entry which is preliminary data.</text>
</comment>
<dbReference type="FunFam" id="3.10.110.10:FF:000050">
    <property type="entry name" value="eIF-2-alpha kinase GCN2"/>
    <property type="match status" value="1"/>
</dbReference>
<proteinExistence type="predicted"/>
<feature type="compositionally biased region" description="Basic residues" evidence="1">
    <location>
        <begin position="1"/>
        <end position="23"/>
    </location>
</feature>
<dbReference type="SUPFAM" id="SSF54495">
    <property type="entry name" value="UBC-like"/>
    <property type="match status" value="1"/>
</dbReference>
<dbReference type="AlphaFoldDB" id="A0A7J0E881"/>
<evidence type="ECO:0000313" key="3">
    <source>
        <dbReference type="EMBL" id="GFY82658.1"/>
    </source>
</evidence>
<dbReference type="EMBL" id="BJWL01000002">
    <property type="protein sequence ID" value="GFY82658.1"/>
    <property type="molecule type" value="Genomic_DNA"/>
</dbReference>
<dbReference type="OrthoDB" id="341578at2759"/>
<dbReference type="GO" id="GO:0016301">
    <property type="term" value="F:kinase activity"/>
    <property type="evidence" value="ECO:0007669"/>
    <property type="project" value="UniProtKB-KW"/>
</dbReference>
<dbReference type="GO" id="GO:0009893">
    <property type="term" value="P:positive regulation of metabolic process"/>
    <property type="evidence" value="ECO:0007669"/>
    <property type="project" value="UniProtKB-ARBA"/>
</dbReference>